<accession>A0A7S1IE43</accession>
<dbReference type="PANTHER" id="PTHR35498">
    <property type="entry name" value="PROTEIN LOW PSII ACCUMULATION 1, CHLOROPLASTIC"/>
    <property type="match status" value="1"/>
</dbReference>
<protein>
    <submittedName>
        <fullName evidence="2">Uncharacterized protein</fullName>
    </submittedName>
</protein>
<evidence type="ECO:0000313" key="2">
    <source>
        <dbReference type="EMBL" id="CAD9009166.1"/>
    </source>
</evidence>
<proteinExistence type="predicted"/>
<organism evidence="2">
    <name type="scientific">Eutreptiella gymnastica</name>
    <dbReference type="NCBI Taxonomy" id="73025"/>
    <lineage>
        <taxon>Eukaryota</taxon>
        <taxon>Discoba</taxon>
        <taxon>Euglenozoa</taxon>
        <taxon>Euglenida</taxon>
        <taxon>Spirocuta</taxon>
        <taxon>Euglenophyceae</taxon>
        <taxon>Eutreptiales</taxon>
        <taxon>Eutreptiaceae</taxon>
        <taxon>Eutreptiella</taxon>
    </lineage>
</organism>
<dbReference type="InterPro" id="IPR021883">
    <property type="entry name" value="LPA1-like"/>
</dbReference>
<name>A0A7S1IE43_9EUGL</name>
<gene>
    <name evidence="2" type="ORF">EGYM00392_LOCUS20260</name>
</gene>
<evidence type="ECO:0000256" key="1">
    <source>
        <dbReference type="SAM" id="Phobius"/>
    </source>
</evidence>
<keyword evidence="1" id="KW-1133">Transmembrane helix</keyword>
<keyword evidence="1" id="KW-0472">Membrane</keyword>
<keyword evidence="1" id="KW-0812">Transmembrane</keyword>
<reference evidence="2" key="1">
    <citation type="submission" date="2021-01" db="EMBL/GenBank/DDBJ databases">
        <authorList>
            <person name="Corre E."/>
            <person name="Pelletier E."/>
            <person name="Niang G."/>
            <person name="Scheremetjew M."/>
            <person name="Finn R."/>
            <person name="Kale V."/>
            <person name="Holt S."/>
            <person name="Cochrane G."/>
            <person name="Meng A."/>
            <person name="Brown T."/>
            <person name="Cohen L."/>
        </authorList>
    </citation>
    <scope>NUCLEOTIDE SEQUENCE</scope>
    <source>
        <strain evidence="2">NIES-381</strain>
    </source>
</reference>
<sequence length="368" mass="39904">MPQVTVRGATYQQLAGTPYGRRASSRPLAGPAVNVAAHVYGQPLHPLRAGAKYEALYSETAPPLTGLSMSRIATSAMAAAAVLLWWWTRPSAPTTATAEQWTLLATTGDEDEEDKPNMKAAAFSKVGQEKEMQSQYRKLRLLFYGAIGFVSSVSAVIYGIRLIGLITSGAPEYADTVADFGVNMVGLGIVLTLFNVDKLPEEKTLARSEEGGALATLRIRLEKEVRMVGSMRTQDRKPGKRVVIAACSPASLEEYIRYWRPYSQDLIDAGLVLVPLALPMTRANTIDPDLAGYSTDQKELFDAPHIASPGGGDWVSIMGAECEKAEAAGVLPVEQGFTILIEKDGRVILRQPGLPTMEQLVQEWPLIQ</sequence>
<dbReference type="EMBL" id="HBGA01055035">
    <property type="protein sequence ID" value="CAD9009166.1"/>
    <property type="molecule type" value="Transcribed_RNA"/>
</dbReference>
<dbReference type="Pfam" id="PF11998">
    <property type="entry name" value="DUF3493"/>
    <property type="match status" value="1"/>
</dbReference>
<dbReference type="AlphaFoldDB" id="A0A7S1IE43"/>
<dbReference type="PANTHER" id="PTHR35498:SF1">
    <property type="entry name" value="LOW PSII ACCUMULATION-LIKE PROTEIN"/>
    <property type="match status" value="1"/>
</dbReference>
<feature type="transmembrane region" description="Helical" evidence="1">
    <location>
        <begin position="141"/>
        <end position="160"/>
    </location>
</feature>